<reference evidence="1" key="1">
    <citation type="journal article" date="2014" name="Front. Microbiol.">
        <title>High frequency of phylogenetically diverse reductive dehalogenase-homologous genes in deep subseafloor sedimentary metagenomes.</title>
        <authorList>
            <person name="Kawai M."/>
            <person name="Futagami T."/>
            <person name="Toyoda A."/>
            <person name="Takaki Y."/>
            <person name="Nishi S."/>
            <person name="Hori S."/>
            <person name="Arai W."/>
            <person name="Tsubouchi T."/>
            <person name="Morono Y."/>
            <person name="Uchiyama I."/>
            <person name="Ito T."/>
            <person name="Fujiyama A."/>
            <person name="Inagaki F."/>
            <person name="Takami H."/>
        </authorList>
    </citation>
    <scope>NUCLEOTIDE SEQUENCE</scope>
    <source>
        <strain evidence="1">Expedition CK06-06</strain>
    </source>
</reference>
<feature type="non-terminal residue" evidence="1">
    <location>
        <position position="45"/>
    </location>
</feature>
<organism evidence="1">
    <name type="scientific">marine sediment metagenome</name>
    <dbReference type="NCBI Taxonomy" id="412755"/>
    <lineage>
        <taxon>unclassified sequences</taxon>
        <taxon>metagenomes</taxon>
        <taxon>ecological metagenomes</taxon>
    </lineage>
</organism>
<dbReference type="EMBL" id="BART01017724">
    <property type="protein sequence ID" value="GAG81168.1"/>
    <property type="molecule type" value="Genomic_DNA"/>
</dbReference>
<gene>
    <name evidence="1" type="ORF">S01H4_33638</name>
</gene>
<evidence type="ECO:0000313" key="1">
    <source>
        <dbReference type="EMBL" id="GAG81168.1"/>
    </source>
</evidence>
<protein>
    <submittedName>
        <fullName evidence="1">Uncharacterized protein</fullName>
    </submittedName>
</protein>
<sequence length="45" mass="4911">MVNNNAKVLHSTAKWKVSKDVKGVLTSWGSGSAQFVNMNGIRYSV</sequence>
<name>X1BAL4_9ZZZZ</name>
<accession>X1BAL4</accession>
<comment type="caution">
    <text evidence="1">The sequence shown here is derived from an EMBL/GenBank/DDBJ whole genome shotgun (WGS) entry which is preliminary data.</text>
</comment>
<dbReference type="AlphaFoldDB" id="X1BAL4"/>
<proteinExistence type="predicted"/>